<reference evidence="1" key="2">
    <citation type="journal article" date="2021" name="PeerJ">
        <title>Extensive microbial diversity within the chicken gut microbiome revealed by metagenomics and culture.</title>
        <authorList>
            <person name="Gilroy R."/>
            <person name="Ravi A."/>
            <person name="Getino M."/>
            <person name="Pursley I."/>
            <person name="Horton D.L."/>
            <person name="Alikhan N.F."/>
            <person name="Baker D."/>
            <person name="Gharbi K."/>
            <person name="Hall N."/>
            <person name="Watson M."/>
            <person name="Adriaenssens E.M."/>
            <person name="Foster-Nyarko E."/>
            <person name="Jarju S."/>
            <person name="Secka A."/>
            <person name="Antonio M."/>
            <person name="Oren A."/>
            <person name="Chaudhuri R.R."/>
            <person name="La Ragione R."/>
            <person name="Hildebrand F."/>
            <person name="Pallen M.J."/>
        </authorList>
    </citation>
    <scope>NUCLEOTIDE SEQUENCE</scope>
    <source>
        <strain evidence="1">10532</strain>
    </source>
</reference>
<protein>
    <submittedName>
        <fullName evidence="1">Uncharacterized protein</fullName>
    </submittedName>
</protein>
<gene>
    <name evidence="1" type="ORF">IAA81_09110</name>
</gene>
<organism evidence="1 2">
    <name type="scientific">Candidatus Gallitreponema excrementavium</name>
    <dbReference type="NCBI Taxonomy" id="2840840"/>
    <lineage>
        <taxon>Bacteria</taxon>
        <taxon>Pseudomonadati</taxon>
        <taxon>Spirochaetota</taxon>
        <taxon>Spirochaetia</taxon>
        <taxon>Spirochaetales</taxon>
        <taxon>Candidatus Gallitreponema</taxon>
    </lineage>
</organism>
<proteinExistence type="predicted"/>
<dbReference type="Proteomes" id="UP000823638">
    <property type="component" value="Unassembled WGS sequence"/>
</dbReference>
<dbReference type="AlphaFoldDB" id="A0A9D9HR06"/>
<evidence type="ECO:0000313" key="1">
    <source>
        <dbReference type="EMBL" id="MBO8458365.1"/>
    </source>
</evidence>
<sequence>MGKRITSWMIEKGWIEAEISDCVLSEGGGRRITRKGNTHISGFEPDHNLAVNGFCIEQFDGKNVFTNLEGGLESAVCSGCGEDIGEEFYDMTEAWFSGEGNPPVPCPCCGESFDIRDYIPEPPWGFSQIGFTFWNLWDMTDEFVEEFAAVLGEPVRVVWAHL</sequence>
<dbReference type="EMBL" id="JADIMM010000107">
    <property type="protein sequence ID" value="MBO8458365.1"/>
    <property type="molecule type" value="Genomic_DNA"/>
</dbReference>
<reference evidence="1" key="1">
    <citation type="submission" date="2020-10" db="EMBL/GenBank/DDBJ databases">
        <authorList>
            <person name="Gilroy R."/>
        </authorList>
    </citation>
    <scope>NUCLEOTIDE SEQUENCE</scope>
    <source>
        <strain evidence="1">10532</strain>
    </source>
</reference>
<name>A0A9D9HR06_9SPIR</name>
<comment type="caution">
    <text evidence="1">The sequence shown here is derived from an EMBL/GenBank/DDBJ whole genome shotgun (WGS) entry which is preliminary data.</text>
</comment>
<evidence type="ECO:0000313" key="2">
    <source>
        <dbReference type="Proteomes" id="UP000823638"/>
    </source>
</evidence>
<accession>A0A9D9HR06</accession>